<dbReference type="SUPFAM" id="SSF75005">
    <property type="entry name" value="Arabinanase/levansucrase/invertase"/>
    <property type="match status" value="1"/>
</dbReference>
<dbReference type="Gene3D" id="2.115.10.20">
    <property type="entry name" value="Glycosyl hydrolase domain, family 43"/>
    <property type="match status" value="1"/>
</dbReference>
<dbReference type="GO" id="GO:0004553">
    <property type="term" value="F:hydrolase activity, hydrolyzing O-glycosyl compounds"/>
    <property type="evidence" value="ECO:0007669"/>
    <property type="project" value="InterPro"/>
</dbReference>
<keyword evidence="3 4" id="KW-0326">Glycosidase</keyword>
<evidence type="ECO:0000256" key="3">
    <source>
        <dbReference type="ARBA" id="ARBA00023295"/>
    </source>
</evidence>
<dbReference type="InterPro" id="IPR006710">
    <property type="entry name" value="Glyco_hydro_43"/>
</dbReference>
<evidence type="ECO:0008006" key="8">
    <source>
        <dbReference type="Google" id="ProtNLM"/>
    </source>
</evidence>
<protein>
    <recommendedName>
        <fullName evidence="8">Beta-glucanase</fullName>
    </recommendedName>
</protein>
<organism evidence="6 7">
    <name type="scientific">Flavobacterium nackdongense</name>
    <dbReference type="NCBI Taxonomy" id="2547394"/>
    <lineage>
        <taxon>Bacteria</taxon>
        <taxon>Pseudomonadati</taxon>
        <taxon>Bacteroidota</taxon>
        <taxon>Flavobacteriia</taxon>
        <taxon>Flavobacteriales</taxon>
        <taxon>Flavobacteriaceae</taxon>
        <taxon>Flavobacterium</taxon>
    </lineage>
</organism>
<evidence type="ECO:0000256" key="5">
    <source>
        <dbReference type="SAM" id="SignalP"/>
    </source>
</evidence>
<dbReference type="InterPro" id="IPR023296">
    <property type="entry name" value="Glyco_hydro_beta-prop_sf"/>
</dbReference>
<evidence type="ECO:0000313" key="7">
    <source>
        <dbReference type="Proteomes" id="UP000291124"/>
    </source>
</evidence>
<dbReference type="RefSeq" id="WP_133276504.1">
    <property type="nucleotide sequence ID" value="NZ_CP037933.1"/>
</dbReference>
<evidence type="ECO:0000256" key="4">
    <source>
        <dbReference type="RuleBase" id="RU361187"/>
    </source>
</evidence>
<keyword evidence="5" id="KW-0732">Signal</keyword>
<dbReference type="Proteomes" id="UP000291124">
    <property type="component" value="Chromosome"/>
</dbReference>
<gene>
    <name evidence="6" type="ORF">E1750_09260</name>
</gene>
<comment type="similarity">
    <text evidence="1 4">Belongs to the glycosyl hydrolase 43 family.</text>
</comment>
<evidence type="ECO:0000313" key="6">
    <source>
        <dbReference type="EMBL" id="QBN18983.1"/>
    </source>
</evidence>
<keyword evidence="2 4" id="KW-0378">Hydrolase</keyword>
<dbReference type="PANTHER" id="PTHR22925:SF3">
    <property type="entry name" value="GLYCOSYL HYDROLASE FAMILY PROTEIN 43"/>
    <property type="match status" value="1"/>
</dbReference>
<dbReference type="PANTHER" id="PTHR22925">
    <property type="entry name" value="GLYCOSYL HYDROLASE 43 FAMILY MEMBER"/>
    <property type="match status" value="1"/>
</dbReference>
<dbReference type="OrthoDB" id="273314at2"/>
<dbReference type="AlphaFoldDB" id="A0A4P6YEX9"/>
<feature type="signal peptide" evidence="5">
    <location>
        <begin position="1"/>
        <end position="19"/>
    </location>
</feature>
<dbReference type="GO" id="GO:0005975">
    <property type="term" value="P:carbohydrate metabolic process"/>
    <property type="evidence" value="ECO:0007669"/>
    <property type="project" value="InterPro"/>
</dbReference>
<feature type="chain" id="PRO_5020980959" description="Beta-glucanase" evidence="5">
    <location>
        <begin position="20"/>
        <end position="353"/>
    </location>
</feature>
<proteinExistence type="inferred from homology"/>
<evidence type="ECO:0000256" key="1">
    <source>
        <dbReference type="ARBA" id="ARBA00009865"/>
    </source>
</evidence>
<name>A0A4P6YEX9_9FLAO</name>
<dbReference type="KEGG" id="fnk:E1750_09260"/>
<evidence type="ECO:0000256" key="2">
    <source>
        <dbReference type="ARBA" id="ARBA00022801"/>
    </source>
</evidence>
<dbReference type="EMBL" id="CP037933">
    <property type="protein sequence ID" value="QBN18983.1"/>
    <property type="molecule type" value="Genomic_DNA"/>
</dbReference>
<accession>A0A4P6YEX9</accession>
<sequence>MKRILIVALLIYFSSVMQAQQTNFKPAQVWLDNNGTPINAHGGGILFHNNTYYWYGEHKLEGKSEAQFADGGIHCYSSADLINWKDEGLVLSVDYKNSKSDLSYGCILERPKVVYNKKNKQFVAYFKLYLAGLGYVTSNVGVAVADQPTGPFIFHHKFHGADSPNGSGDFSMFKDDDGSLYHLTVRKPDKAFVIAKMDSDYYYPESKYTICRGIEAHTEAPAVIKRNGVYHLLGSGSTGWKPNPARYYTAKNILGEWTNQGNPCAGYNPLDNLGVEKNFGSQSTFILPVQGNEDSFIAMFDIWQPDKPITGRYIWLPIDFLEGKISITWRDSWNLNVFKNAVGQQIDTIPTKN</sequence>
<keyword evidence="7" id="KW-1185">Reference proteome</keyword>
<dbReference type="Pfam" id="PF04616">
    <property type="entry name" value="Glyco_hydro_43"/>
    <property type="match status" value="1"/>
</dbReference>
<reference evidence="7" key="1">
    <citation type="submission" date="2019-03" db="EMBL/GenBank/DDBJ databases">
        <title>Flavobacterium sp.</title>
        <authorList>
            <person name="Kim H."/>
        </authorList>
    </citation>
    <scope>NUCLEOTIDE SEQUENCE [LARGE SCALE GENOMIC DNA]</scope>
    <source>
        <strain evidence="7">GS13</strain>
    </source>
</reference>